<gene>
    <name evidence="2" type="ORF">MiSe_11800</name>
</gene>
<dbReference type="AlphaFoldDB" id="A0AAV3WFB8"/>
<keyword evidence="1" id="KW-0732">Signal</keyword>
<reference evidence="2" key="1">
    <citation type="submission" date="2019-10" db="EMBL/GenBank/DDBJ databases">
        <title>Draft genome sequece of Microseira wollei NIES-4236.</title>
        <authorList>
            <person name="Yamaguchi H."/>
            <person name="Suzuki S."/>
            <person name="Kawachi M."/>
        </authorList>
    </citation>
    <scope>NUCLEOTIDE SEQUENCE</scope>
    <source>
        <strain evidence="2">NIES-4236</strain>
    </source>
</reference>
<name>A0AAV3WFB8_9CYAN</name>
<proteinExistence type="predicted"/>
<keyword evidence="3" id="KW-1185">Reference proteome</keyword>
<evidence type="ECO:0000313" key="3">
    <source>
        <dbReference type="Proteomes" id="UP001050975"/>
    </source>
</evidence>
<protein>
    <submittedName>
        <fullName evidence="2">Uncharacterized protein</fullName>
    </submittedName>
</protein>
<dbReference type="EMBL" id="BLAY01000013">
    <property type="protein sequence ID" value="GET36429.1"/>
    <property type="molecule type" value="Genomic_DNA"/>
</dbReference>
<comment type="caution">
    <text evidence="2">The sequence shown here is derived from an EMBL/GenBank/DDBJ whole genome shotgun (WGS) entry which is preliminary data.</text>
</comment>
<dbReference type="Proteomes" id="UP001050975">
    <property type="component" value="Unassembled WGS sequence"/>
</dbReference>
<feature type="signal peptide" evidence="1">
    <location>
        <begin position="1"/>
        <end position="24"/>
    </location>
</feature>
<sequence>MKRLILASLSVLLLSAATAPTVKAEPMAVNSNMMGRTSASIRLLEPFYLVGLAYQGYFREQGIPSYGAFLAAYHTGRINARDLVQSAIKDNRLPASALQDEDYLNAVEMQLIFFDTH</sequence>
<dbReference type="RefSeq" id="WP_226575982.1">
    <property type="nucleotide sequence ID" value="NZ_BLAY01000013.1"/>
</dbReference>
<evidence type="ECO:0000313" key="2">
    <source>
        <dbReference type="EMBL" id="GET36429.1"/>
    </source>
</evidence>
<accession>A0AAV3WFB8</accession>
<feature type="chain" id="PRO_5043774889" evidence="1">
    <location>
        <begin position="25"/>
        <end position="117"/>
    </location>
</feature>
<evidence type="ECO:0000256" key="1">
    <source>
        <dbReference type="SAM" id="SignalP"/>
    </source>
</evidence>
<organism evidence="2 3">
    <name type="scientific">Microseira wollei NIES-4236</name>
    <dbReference type="NCBI Taxonomy" id="2530354"/>
    <lineage>
        <taxon>Bacteria</taxon>
        <taxon>Bacillati</taxon>
        <taxon>Cyanobacteriota</taxon>
        <taxon>Cyanophyceae</taxon>
        <taxon>Oscillatoriophycideae</taxon>
        <taxon>Aerosakkonematales</taxon>
        <taxon>Aerosakkonemataceae</taxon>
        <taxon>Microseira</taxon>
    </lineage>
</organism>